<dbReference type="Gene3D" id="3.90.660.20">
    <property type="entry name" value="Protoporphyrinogen oxidase, mitochondrial, domain 2"/>
    <property type="match status" value="1"/>
</dbReference>
<protein>
    <submittedName>
        <fullName evidence="3">Cyclopropane-fatty-acyl-phospholipid synthase</fullName>
        <ecNumber evidence="3">2.1.1.79</ecNumber>
    </submittedName>
    <submittedName>
        <fullName evidence="4">Putative FAD/NAD(P)-binding domain, S-adenosyl-L-methionine-dependent methyltransferase</fullName>
    </submittedName>
</protein>
<reference evidence="3 5" key="1">
    <citation type="journal article" date="2017" name="Nature">
        <title>The sunflower genome provides insights into oil metabolism, flowering and Asterid evolution.</title>
        <authorList>
            <person name="Badouin H."/>
            <person name="Gouzy J."/>
            <person name="Grassa C.J."/>
            <person name="Murat F."/>
            <person name="Staton S.E."/>
            <person name="Cottret L."/>
            <person name="Lelandais-Briere C."/>
            <person name="Owens G.L."/>
            <person name="Carrere S."/>
            <person name="Mayjonade B."/>
            <person name="Legrand L."/>
            <person name="Gill N."/>
            <person name="Kane N.C."/>
            <person name="Bowers J.E."/>
            <person name="Hubner S."/>
            <person name="Bellec A."/>
            <person name="Berard A."/>
            <person name="Berges H."/>
            <person name="Blanchet N."/>
            <person name="Boniface M.C."/>
            <person name="Brunel D."/>
            <person name="Catrice O."/>
            <person name="Chaidir N."/>
            <person name="Claudel C."/>
            <person name="Donnadieu C."/>
            <person name="Faraut T."/>
            <person name="Fievet G."/>
            <person name="Helmstetter N."/>
            <person name="King M."/>
            <person name="Knapp S.J."/>
            <person name="Lai Z."/>
            <person name="Le Paslier M.C."/>
            <person name="Lippi Y."/>
            <person name="Lorenzon L."/>
            <person name="Mandel J.R."/>
            <person name="Marage G."/>
            <person name="Marchand G."/>
            <person name="Marquand E."/>
            <person name="Bret-Mestries E."/>
            <person name="Morien E."/>
            <person name="Nambeesan S."/>
            <person name="Nguyen T."/>
            <person name="Pegot-Espagnet P."/>
            <person name="Pouilly N."/>
            <person name="Raftis F."/>
            <person name="Sallet E."/>
            <person name="Schiex T."/>
            <person name="Thomas J."/>
            <person name="Vandecasteele C."/>
            <person name="Vares D."/>
            <person name="Vear F."/>
            <person name="Vautrin S."/>
            <person name="Crespi M."/>
            <person name="Mangin B."/>
            <person name="Burke J.M."/>
            <person name="Salse J."/>
            <person name="Munos S."/>
            <person name="Vincourt P."/>
            <person name="Rieseberg L.H."/>
            <person name="Langlade N.B."/>
        </authorList>
    </citation>
    <scope>NUCLEOTIDE SEQUENCE [LARGE SCALE GENOMIC DNA]</scope>
    <source>
        <strain evidence="5">cv. SF193</strain>
        <tissue evidence="3">Leaves</tissue>
    </source>
</reference>
<evidence type="ECO:0000313" key="3">
    <source>
        <dbReference type="EMBL" id="KAF5777128.1"/>
    </source>
</evidence>
<evidence type="ECO:0000313" key="5">
    <source>
        <dbReference type="Proteomes" id="UP000215914"/>
    </source>
</evidence>
<dbReference type="CDD" id="cd02440">
    <property type="entry name" value="AdoMet_MTases"/>
    <property type="match status" value="1"/>
</dbReference>
<keyword evidence="5" id="KW-1185">Reference proteome</keyword>
<dbReference type="STRING" id="4232.A0A251T152"/>
<dbReference type="InParanoid" id="A0A251T152"/>
<name>A0A251T152_HELAN</name>
<keyword evidence="4" id="KW-0489">Methyltransferase</keyword>
<feature type="signal peptide" evidence="1">
    <location>
        <begin position="1"/>
        <end position="16"/>
    </location>
</feature>
<dbReference type="Gene3D" id="1.10.3110.10">
    <property type="entry name" value="protoporphyrinogen ix oxidase, domain 3"/>
    <property type="match status" value="1"/>
</dbReference>
<dbReference type="Gene3D" id="3.40.50.150">
    <property type="entry name" value="Vaccinia Virus protein VP39"/>
    <property type="match status" value="1"/>
</dbReference>
<sequence length="837" mass="95619">MKVAVVGAGISGLVSAYVLAKSGAEVILYEKQGHLGGHAKTVLVDGIDLDLGFMVFNGVTSPNMMELFQTLEVDMEDSDMSFSVSLDDGHGYEWGTRNGLSSLFSQKKNLLNPRFWNMMFWEVTKFKSDAFRYLEDNQDTSHLETLQGFIKSHGYSELFQKAYLVPMCYSIWPYPAEQILSFSAFLVLSTLQRQHMLQVFGRPQWLTVRSCSHTFVTKVKENLDCKGCKIRIGCSVQSVSKLDSGWVISCEDGSQERCNGCIIATHAPDALTLLGEQASYEEKRILGAFNYVYSDMFLHHDAKLMPRNQTAWSAWNFRETVANKACLTYWLNAIQNNDDKGLPFLVTINPPQTPESTVLKWSTGYPVPSLAASKASLELHAIQGKRNIVFCGAYQGYGLHEDGVKAGIVAANIMLNKSYDILNNPNLMVLSSMEAGARSLIVKFLQNYITLGTLILIEEGGTVFKFEGSKKESSLKVHLKVHNPQFYWKLLTKGGLGLAEAYINGDFSVIDKNDRVLNLLTLLTPRFRERKWWTPIFQIATAKYFYHQVMRKNTITQARNNISAHYDLSNEHFSLFLDETMTYSCAIFKSEDEDLKTAQLRKLHSLIEKARVEKHHQVLDIGCGWGSLAIELVKQTGCKYTGITLSKEQIKYAESKVKEANLQDRIKFLLRDYRQIPDTFKYDRIISCEAIEHFGHEYYEEFFRCCESALAEDGIFVLQTIAVQDSRYDMFRKKRDFIKEYIFPGGNLPSLSRLTSAMAASSRLCVDHVEQLERHNYYQTLRCWRSNFMKNQSKILALGFNQDFIRTWEYYFDYCAVGFKIGFIMDYQVVYSRPGKR</sequence>
<dbReference type="Gramene" id="mRNA:HanXRQr2_Chr12g0532041">
    <property type="protein sequence ID" value="mRNA:HanXRQr2_Chr12g0532041"/>
    <property type="gene ID" value="HanXRQr2_Chr12g0532041"/>
</dbReference>
<dbReference type="SUPFAM" id="SSF53335">
    <property type="entry name" value="S-adenosyl-L-methionine-dependent methyltransferases"/>
    <property type="match status" value="1"/>
</dbReference>
<dbReference type="PRINTS" id="PR00419">
    <property type="entry name" value="ADXRDTASE"/>
</dbReference>
<dbReference type="InterPro" id="IPR002937">
    <property type="entry name" value="Amino_oxidase"/>
</dbReference>
<reference evidence="3" key="3">
    <citation type="submission" date="2020-06" db="EMBL/GenBank/DDBJ databases">
        <title>Helianthus annuus Genome sequencing and assembly Release 2.</title>
        <authorList>
            <person name="Gouzy J."/>
            <person name="Langlade N."/>
            <person name="Munos S."/>
        </authorList>
    </citation>
    <scope>NUCLEOTIDE SEQUENCE</scope>
    <source>
        <tissue evidence="3">Leaves</tissue>
    </source>
</reference>
<dbReference type="GO" id="GO:0032259">
    <property type="term" value="P:methylation"/>
    <property type="evidence" value="ECO:0007669"/>
    <property type="project" value="UniProtKB-KW"/>
</dbReference>
<evidence type="ECO:0000259" key="2">
    <source>
        <dbReference type="Pfam" id="PF01593"/>
    </source>
</evidence>
<dbReference type="InterPro" id="IPR026669">
    <property type="entry name" value="Arsenite_MeTrfase-like"/>
</dbReference>
<keyword evidence="1" id="KW-0732">Signal</keyword>
<dbReference type="OMA" id="GCKIRIG"/>
<dbReference type="PANTHER" id="PTHR43675:SF27">
    <property type="entry name" value="FAD_NAD(P)-BINDING DOMAIN, S-ADENOSYL-L-METHIONINE-DEPENDENT METHYLTRANSFERASE-RELATED"/>
    <property type="match status" value="1"/>
</dbReference>
<reference evidence="4" key="2">
    <citation type="submission" date="2017-02" db="EMBL/GenBank/DDBJ databases">
        <title>Sunflower complete genome.</title>
        <authorList>
            <person name="Langlade N."/>
            <person name="Munos S."/>
        </authorList>
    </citation>
    <scope>NUCLEOTIDE SEQUENCE [LARGE SCALE GENOMIC DNA]</scope>
    <source>
        <tissue evidence="4">Leaves</tissue>
    </source>
</reference>
<dbReference type="Pfam" id="PF01593">
    <property type="entry name" value="Amino_oxidase"/>
    <property type="match status" value="1"/>
</dbReference>
<proteinExistence type="predicted"/>
<dbReference type="GO" id="GO:0008168">
    <property type="term" value="F:methyltransferase activity"/>
    <property type="evidence" value="ECO:0000318"/>
    <property type="project" value="GO_Central"/>
</dbReference>
<gene>
    <name evidence="4" type="ORF">HannXRQ_Chr12g0361741</name>
    <name evidence="3" type="ORF">HanXRQr2_Chr12g0532041</name>
</gene>
<dbReference type="EC" id="2.1.1.79" evidence="3"/>
<dbReference type="InterPro" id="IPR029063">
    <property type="entry name" value="SAM-dependent_MTases_sf"/>
</dbReference>
<dbReference type="InterPro" id="IPR036188">
    <property type="entry name" value="FAD/NAD-bd_sf"/>
</dbReference>
<dbReference type="EMBL" id="MNCJ02000327">
    <property type="protein sequence ID" value="KAF5777128.1"/>
    <property type="molecule type" value="Genomic_DNA"/>
</dbReference>
<evidence type="ECO:0000256" key="1">
    <source>
        <dbReference type="SAM" id="SignalP"/>
    </source>
</evidence>
<dbReference type="SUPFAM" id="SSF51905">
    <property type="entry name" value="FAD/NAD(P)-binding domain"/>
    <property type="match status" value="1"/>
</dbReference>
<dbReference type="GO" id="GO:0008825">
    <property type="term" value="F:cyclopropane-fatty-acyl-phospholipid synthase activity"/>
    <property type="evidence" value="ECO:0007669"/>
    <property type="project" value="UniProtKB-EC"/>
</dbReference>
<dbReference type="GO" id="GO:0016491">
    <property type="term" value="F:oxidoreductase activity"/>
    <property type="evidence" value="ECO:0007669"/>
    <property type="project" value="InterPro"/>
</dbReference>
<feature type="chain" id="PRO_5041059950" evidence="1">
    <location>
        <begin position="17"/>
        <end position="837"/>
    </location>
</feature>
<keyword evidence="4" id="KW-0808">Transferase</keyword>
<dbReference type="EMBL" id="CM007901">
    <property type="protein sequence ID" value="OTG04392.1"/>
    <property type="molecule type" value="Genomic_DNA"/>
</dbReference>
<accession>A0A251T152</accession>
<dbReference type="Gene3D" id="3.50.50.60">
    <property type="entry name" value="FAD/NAD(P)-binding domain"/>
    <property type="match status" value="1"/>
</dbReference>
<dbReference type="PANTHER" id="PTHR43675">
    <property type="entry name" value="ARSENITE METHYLTRANSFERASE"/>
    <property type="match status" value="1"/>
</dbReference>
<feature type="domain" description="Amine oxidase" evidence="2">
    <location>
        <begin position="10"/>
        <end position="271"/>
    </location>
</feature>
<organism evidence="4 5">
    <name type="scientific">Helianthus annuus</name>
    <name type="common">Common sunflower</name>
    <dbReference type="NCBI Taxonomy" id="4232"/>
    <lineage>
        <taxon>Eukaryota</taxon>
        <taxon>Viridiplantae</taxon>
        <taxon>Streptophyta</taxon>
        <taxon>Embryophyta</taxon>
        <taxon>Tracheophyta</taxon>
        <taxon>Spermatophyta</taxon>
        <taxon>Magnoliopsida</taxon>
        <taxon>eudicotyledons</taxon>
        <taxon>Gunneridae</taxon>
        <taxon>Pentapetalae</taxon>
        <taxon>asterids</taxon>
        <taxon>campanulids</taxon>
        <taxon>Asterales</taxon>
        <taxon>Asteraceae</taxon>
        <taxon>Asteroideae</taxon>
        <taxon>Heliantheae alliance</taxon>
        <taxon>Heliantheae</taxon>
        <taxon>Helianthus</taxon>
    </lineage>
</organism>
<dbReference type="OrthoDB" id="5977668at2759"/>
<evidence type="ECO:0000313" key="4">
    <source>
        <dbReference type="EMBL" id="OTG04392.1"/>
    </source>
</evidence>
<dbReference type="Pfam" id="PF02353">
    <property type="entry name" value="CMAS"/>
    <property type="match status" value="1"/>
</dbReference>
<dbReference type="AlphaFoldDB" id="A0A251T152"/>
<dbReference type="Proteomes" id="UP000215914">
    <property type="component" value="Chromosome 12"/>
</dbReference>